<dbReference type="InterPro" id="IPR049315">
    <property type="entry name" value="GDC-P_N"/>
</dbReference>
<name>A0ABS2SZ67_9BACI</name>
<dbReference type="Proteomes" id="UP001179280">
    <property type="component" value="Unassembled WGS sequence"/>
</dbReference>
<comment type="similarity">
    <text evidence="6">Belongs to the GcvP family. C-terminal subunit subfamily.</text>
</comment>
<dbReference type="Gene3D" id="3.40.640.10">
    <property type="entry name" value="Type I PLP-dependent aspartate aminotransferase-like (Major domain)"/>
    <property type="match status" value="1"/>
</dbReference>
<dbReference type="RefSeq" id="WP_035440588.1">
    <property type="nucleotide sequence ID" value="NZ_JAFBCV010000013.1"/>
</dbReference>
<dbReference type="EC" id="1.4.4.2" evidence="6"/>
<dbReference type="Pfam" id="PF21478">
    <property type="entry name" value="GcvP2_C"/>
    <property type="match status" value="1"/>
</dbReference>
<evidence type="ECO:0000256" key="2">
    <source>
        <dbReference type="ARBA" id="ARBA00003788"/>
    </source>
</evidence>
<dbReference type="InterPro" id="IPR049316">
    <property type="entry name" value="GDC-P_C"/>
</dbReference>
<comment type="cofactor">
    <cofactor evidence="1 6">
        <name>pyridoxal 5'-phosphate</name>
        <dbReference type="ChEBI" id="CHEBI:597326"/>
    </cofactor>
</comment>
<evidence type="ECO:0000256" key="1">
    <source>
        <dbReference type="ARBA" id="ARBA00001933"/>
    </source>
</evidence>
<evidence type="ECO:0000259" key="7">
    <source>
        <dbReference type="Pfam" id="PF02347"/>
    </source>
</evidence>
<organism evidence="9 10">
    <name type="scientific">Shouchella xiaoxiensis</name>
    <dbReference type="NCBI Taxonomy" id="766895"/>
    <lineage>
        <taxon>Bacteria</taxon>
        <taxon>Bacillati</taxon>
        <taxon>Bacillota</taxon>
        <taxon>Bacilli</taxon>
        <taxon>Bacillales</taxon>
        <taxon>Bacillaceae</taxon>
        <taxon>Shouchella</taxon>
    </lineage>
</organism>
<comment type="caution">
    <text evidence="9">The sequence shown here is derived from an EMBL/GenBank/DDBJ whole genome shotgun (WGS) entry which is preliminary data.</text>
</comment>
<feature type="modified residue" description="N6-(pyridoxal phosphate)lysine" evidence="6">
    <location>
        <position position="274"/>
    </location>
</feature>
<comment type="function">
    <text evidence="2 6">The glycine cleavage system catalyzes the degradation of glycine. The P protein binds the alpha-amino group of glycine through its pyridoxal phosphate cofactor; CO(2) is released and the remaining methylamine moiety is then transferred to the lipoamide cofactor of the H protein.</text>
</comment>
<evidence type="ECO:0000313" key="10">
    <source>
        <dbReference type="Proteomes" id="UP001179280"/>
    </source>
</evidence>
<keyword evidence="3 6" id="KW-0663">Pyridoxal phosphate</keyword>
<dbReference type="PANTHER" id="PTHR11773:SF1">
    <property type="entry name" value="GLYCINE DEHYDROGENASE (DECARBOXYLATING), MITOCHONDRIAL"/>
    <property type="match status" value="1"/>
</dbReference>
<accession>A0ABS2SZ67</accession>
<reference evidence="9" key="1">
    <citation type="submission" date="2021-01" db="EMBL/GenBank/DDBJ databases">
        <title>Genomic Encyclopedia of Type Strains, Phase IV (KMG-IV): sequencing the most valuable type-strain genomes for metagenomic binning, comparative biology and taxonomic classification.</title>
        <authorList>
            <person name="Goeker M."/>
        </authorList>
    </citation>
    <scope>NUCLEOTIDE SEQUENCE</scope>
    <source>
        <strain evidence="9">DSM 21943</strain>
    </source>
</reference>
<keyword evidence="4 6" id="KW-0560">Oxidoreductase</keyword>
<feature type="domain" description="Glycine dehydrogenase C-terminal" evidence="8">
    <location>
        <begin position="355"/>
        <end position="458"/>
    </location>
</feature>
<dbReference type="CDD" id="cd00613">
    <property type="entry name" value="GDC-P"/>
    <property type="match status" value="1"/>
</dbReference>
<comment type="catalytic activity">
    <reaction evidence="5 6">
        <text>N(6)-[(R)-lipoyl]-L-lysyl-[glycine-cleavage complex H protein] + glycine + H(+) = N(6)-[(R)-S(8)-aminomethyldihydrolipoyl]-L-lysyl-[glycine-cleavage complex H protein] + CO2</text>
        <dbReference type="Rhea" id="RHEA:24304"/>
        <dbReference type="Rhea" id="RHEA-COMP:10494"/>
        <dbReference type="Rhea" id="RHEA-COMP:10495"/>
        <dbReference type="ChEBI" id="CHEBI:15378"/>
        <dbReference type="ChEBI" id="CHEBI:16526"/>
        <dbReference type="ChEBI" id="CHEBI:57305"/>
        <dbReference type="ChEBI" id="CHEBI:83099"/>
        <dbReference type="ChEBI" id="CHEBI:83143"/>
        <dbReference type="EC" id="1.4.4.2"/>
    </reaction>
</comment>
<comment type="subunit">
    <text evidence="6">The glycine cleavage system is composed of four proteins: P, T, L and H. In this organism, the P 'protein' is a heterodimer of two subunits.</text>
</comment>
<dbReference type="Gene3D" id="6.20.440.10">
    <property type="match status" value="1"/>
</dbReference>
<feature type="domain" description="Glycine cleavage system P-protein N-terminal" evidence="7">
    <location>
        <begin position="33"/>
        <end position="310"/>
    </location>
</feature>
<dbReference type="EMBL" id="JAFBCV010000013">
    <property type="protein sequence ID" value="MBM7840326.1"/>
    <property type="molecule type" value="Genomic_DNA"/>
</dbReference>
<dbReference type="HAMAP" id="MF_00713">
    <property type="entry name" value="GcvPB"/>
    <property type="match status" value="1"/>
</dbReference>
<dbReference type="InterPro" id="IPR023012">
    <property type="entry name" value="GcvPB"/>
</dbReference>
<dbReference type="InterPro" id="IPR015422">
    <property type="entry name" value="PyrdxlP-dep_Trfase_small"/>
</dbReference>
<dbReference type="Gene3D" id="3.90.1150.10">
    <property type="entry name" value="Aspartate Aminotransferase, domain 1"/>
    <property type="match status" value="1"/>
</dbReference>
<dbReference type="GO" id="GO:0004375">
    <property type="term" value="F:glycine dehydrogenase (decarboxylating) activity"/>
    <property type="evidence" value="ECO:0007669"/>
    <property type="project" value="UniProtKB-EC"/>
</dbReference>
<evidence type="ECO:0000256" key="6">
    <source>
        <dbReference type="HAMAP-Rule" id="MF_00713"/>
    </source>
</evidence>
<dbReference type="PANTHER" id="PTHR11773">
    <property type="entry name" value="GLYCINE DEHYDROGENASE, DECARBOXYLATING"/>
    <property type="match status" value="1"/>
</dbReference>
<evidence type="ECO:0000259" key="8">
    <source>
        <dbReference type="Pfam" id="PF21478"/>
    </source>
</evidence>
<gene>
    <name evidence="6" type="primary">gcvPB</name>
    <name evidence="9" type="ORF">JOC54_003607</name>
</gene>
<sequence>MTAQKDVALIFEMSKEGRVGHSLPALDIEDQDVSAFIPDEFLREEAPELPEVSELQIMRHYTGLSKRNHGVDSGFYPLGSCTMKYNPKINEDIARLPGLAHVHPYQPAYQVQGSMKMLFHLQTALAEITGMDEVTLQPAAGAHGEWTGLMMIRAYHEARGDHKRTKVIVPDSAHGTNPASATVAGFDSVTVRTNEHGLVDLDHLKEVVNDETAALMLTNPNTLGLFEADIVEMAEIIHNAGGKLYYDGANSNAILGITRPGDMGFDVVHLNLHKTFTGPHGGGGPGSGPVGVKKDLIPYLPKPLLVQGNDGQYMFDYNRPDSIGRVKPFYGNYGINLRAYTYIRTMGPEGLKLVSEYAVLNANYMMRRLEPYFDLPYKQHCKHEFVLSGRRQKKLGVRTLDIAKRLLDFGYHPPTIYFPLNVEECMMIEPTETESKETLDEFIEAMIQIAKETEETPEVVQEAPHHTVIGRLDETLAARKPVLRFEQEKNRVHA</sequence>
<evidence type="ECO:0000256" key="5">
    <source>
        <dbReference type="ARBA" id="ARBA00049026"/>
    </source>
</evidence>
<evidence type="ECO:0000313" key="9">
    <source>
        <dbReference type="EMBL" id="MBM7840326.1"/>
    </source>
</evidence>
<evidence type="ECO:0000256" key="3">
    <source>
        <dbReference type="ARBA" id="ARBA00022898"/>
    </source>
</evidence>
<proteinExistence type="inferred from homology"/>
<keyword evidence="10" id="KW-1185">Reference proteome</keyword>
<dbReference type="SUPFAM" id="SSF53383">
    <property type="entry name" value="PLP-dependent transferases"/>
    <property type="match status" value="1"/>
</dbReference>
<dbReference type="InterPro" id="IPR020581">
    <property type="entry name" value="GDC_P"/>
</dbReference>
<dbReference type="InterPro" id="IPR015424">
    <property type="entry name" value="PyrdxlP-dep_Trfase"/>
</dbReference>
<protein>
    <recommendedName>
        <fullName evidence="6">Probable glycine dehydrogenase (decarboxylating) subunit 2</fullName>
        <ecNumber evidence="6">1.4.4.2</ecNumber>
    </recommendedName>
    <alternativeName>
        <fullName evidence="6">Glycine cleavage system P-protein subunit 2</fullName>
    </alternativeName>
    <alternativeName>
        <fullName evidence="6">Glycine decarboxylase subunit 2</fullName>
    </alternativeName>
    <alternativeName>
        <fullName evidence="6">Glycine dehydrogenase (aminomethyl-transferring) subunit 2</fullName>
    </alternativeName>
</protein>
<dbReference type="NCBIfam" id="NF003346">
    <property type="entry name" value="PRK04366.1"/>
    <property type="match status" value="1"/>
</dbReference>
<dbReference type="InterPro" id="IPR015421">
    <property type="entry name" value="PyrdxlP-dep_Trfase_major"/>
</dbReference>
<dbReference type="Pfam" id="PF02347">
    <property type="entry name" value="GDC-P"/>
    <property type="match status" value="1"/>
</dbReference>
<evidence type="ECO:0000256" key="4">
    <source>
        <dbReference type="ARBA" id="ARBA00023002"/>
    </source>
</evidence>